<evidence type="ECO:0000313" key="2">
    <source>
        <dbReference type="Proteomes" id="UP000238916"/>
    </source>
</evidence>
<gene>
    <name evidence="1" type="ORF">SBF1_1870007</name>
</gene>
<name>A0A2U3KDX8_9FIRM</name>
<organism evidence="1 2">
    <name type="scientific">Candidatus Desulfosporosinus infrequens</name>
    <dbReference type="NCBI Taxonomy" id="2043169"/>
    <lineage>
        <taxon>Bacteria</taxon>
        <taxon>Bacillati</taxon>
        <taxon>Bacillota</taxon>
        <taxon>Clostridia</taxon>
        <taxon>Eubacteriales</taxon>
        <taxon>Desulfitobacteriaceae</taxon>
        <taxon>Desulfosporosinus</taxon>
    </lineage>
</organism>
<reference evidence="2" key="1">
    <citation type="submission" date="2018-02" db="EMBL/GenBank/DDBJ databases">
        <authorList>
            <person name="Hausmann B."/>
        </authorList>
    </citation>
    <scope>NUCLEOTIDE SEQUENCE [LARGE SCALE GENOMIC DNA]</scope>
    <source>
        <strain evidence="2">Peat soil MAG SbF1</strain>
    </source>
</reference>
<dbReference type="AlphaFoldDB" id="A0A2U3KDX8"/>
<sequence length="34" mass="3950">MKFMKAVQVSTPGGEFELVQREIILFGGKYEIFR</sequence>
<proteinExistence type="predicted"/>
<dbReference type="EMBL" id="OMOF01000098">
    <property type="protein sequence ID" value="SPF37747.1"/>
    <property type="molecule type" value="Genomic_DNA"/>
</dbReference>
<evidence type="ECO:0000313" key="1">
    <source>
        <dbReference type="EMBL" id="SPF37747.1"/>
    </source>
</evidence>
<accession>A0A2U3KDX8</accession>
<protein>
    <submittedName>
        <fullName evidence="1">Uncharacterized protein</fullName>
    </submittedName>
</protein>
<dbReference type="Proteomes" id="UP000238916">
    <property type="component" value="Unassembled WGS sequence"/>
</dbReference>